<dbReference type="EMBL" id="KZ805493">
    <property type="protein sequence ID" value="PVH95527.1"/>
    <property type="molecule type" value="Genomic_DNA"/>
</dbReference>
<dbReference type="PANTHER" id="PTHR38110:SF4">
    <property type="entry name" value="THIOESTERASE-LIKE SUPERFAMILY-DOMAIN-CONTAINING PROTEIN"/>
    <property type="match status" value="1"/>
</dbReference>
<dbReference type="OrthoDB" id="2532955at2759"/>
<dbReference type="Pfam" id="PF13622">
    <property type="entry name" value="4HBT_3"/>
    <property type="match status" value="1"/>
</dbReference>
<name>A0A2V1DBM6_9PLEO</name>
<organism evidence="3 4">
    <name type="scientific">Periconia macrospinosa</name>
    <dbReference type="NCBI Taxonomy" id="97972"/>
    <lineage>
        <taxon>Eukaryota</taxon>
        <taxon>Fungi</taxon>
        <taxon>Dikarya</taxon>
        <taxon>Ascomycota</taxon>
        <taxon>Pezizomycotina</taxon>
        <taxon>Dothideomycetes</taxon>
        <taxon>Pleosporomycetidae</taxon>
        <taxon>Pleosporales</taxon>
        <taxon>Massarineae</taxon>
        <taxon>Periconiaceae</taxon>
        <taxon>Periconia</taxon>
    </lineage>
</organism>
<evidence type="ECO:0008006" key="5">
    <source>
        <dbReference type="Google" id="ProtNLM"/>
    </source>
</evidence>
<evidence type="ECO:0000259" key="1">
    <source>
        <dbReference type="Pfam" id="PF13622"/>
    </source>
</evidence>
<dbReference type="InterPro" id="IPR049449">
    <property type="entry name" value="TesB_ACOT8-like_N"/>
</dbReference>
<proteinExistence type="predicted"/>
<keyword evidence="4" id="KW-1185">Reference proteome</keyword>
<reference evidence="3 4" key="1">
    <citation type="journal article" date="2018" name="Sci. Rep.">
        <title>Comparative genomics provides insights into the lifestyle and reveals functional heterogeneity of dark septate endophytic fungi.</title>
        <authorList>
            <person name="Knapp D.G."/>
            <person name="Nemeth J.B."/>
            <person name="Barry K."/>
            <person name="Hainaut M."/>
            <person name="Henrissat B."/>
            <person name="Johnson J."/>
            <person name="Kuo A."/>
            <person name="Lim J.H.P."/>
            <person name="Lipzen A."/>
            <person name="Nolan M."/>
            <person name="Ohm R.A."/>
            <person name="Tamas L."/>
            <person name="Grigoriev I.V."/>
            <person name="Spatafora J.W."/>
            <person name="Nagy L.G."/>
            <person name="Kovacs G.M."/>
        </authorList>
    </citation>
    <scope>NUCLEOTIDE SEQUENCE [LARGE SCALE GENOMIC DNA]</scope>
    <source>
        <strain evidence="3 4">DSE2036</strain>
    </source>
</reference>
<dbReference type="Pfam" id="PF20789">
    <property type="entry name" value="4HBT_3C"/>
    <property type="match status" value="1"/>
</dbReference>
<dbReference type="PANTHER" id="PTHR38110">
    <property type="entry name" value="CHROMOSOME 23, WHOLE GENOME SHOTGUN SEQUENCE"/>
    <property type="match status" value="1"/>
</dbReference>
<feature type="domain" description="Acyl-CoA thioesterase-like C-terminal" evidence="2">
    <location>
        <begin position="178"/>
        <end position="318"/>
    </location>
</feature>
<dbReference type="InterPro" id="IPR052389">
    <property type="entry name" value="Sec_Metab_Biosynth-Assoc"/>
</dbReference>
<dbReference type="InterPro" id="IPR049450">
    <property type="entry name" value="ACOT8-like_C"/>
</dbReference>
<dbReference type="Gene3D" id="2.40.160.210">
    <property type="entry name" value="Acyl-CoA thioesterase, double hotdog domain"/>
    <property type="match status" value="1"/>
</dbReference>
<evidence type="ECO:0000259" key="2">
    <source>
        <dbReference type="Pfam" id="PF20789"/>
    </source>
</evidence>
<dbReference type="InterPro" id="IPR042171">
    <property type="entry name" value="Acyl-CoA_hotdog"/>
</dbReference>
<accession>A0A2V1DBM6</accession>
<dbReference type="STRING" id="97972.A0A2V1DBM6"/>
<dbReference type="SUPFAM" id="SSF54637">
    <property type="entry name" value="Thioesterase/thiol ester dehydrase-isomerase"/>
    <property type="match status" value="2"/>
</dbReference>
<evidence type="ECO:0000313" key="3">
    <source>
        <dbReference type="EMBL" id="PVH95527.1"/>
    </source>
</evidence>
<protein>
    <recommendedName>
        <fullName evidence="5">Thioesterase family protein</fullName>
    </recommendedName>
</protein>
<feature type="domain" description="Acyl-CoA thioesterase-like N-terminal HotDog" evidence="1">
    <location>
        <begin position="24"/>
        <end position="115"/>
    </location>
</feature>
<gene>
    <name evidence="3" type="ORF">DM02DRAFT_571133</name>
</gene>
<evidence type="ECO:0000313" key="4">
    <source>
        <dbReference type="Proteomes" id="UP000244855"/>
    </source>
</evidence>
<dbReference type="InterPro" id="IPR029069">
    <property type="entry name" value="HotDog_dom_sf"/>
</dbReference>
<sequence>MSNKLLDQIGLQQQDSHTYTAGYDKEWAIGHVLLGGCAAAILYTAAEKHFSTTIANLQQPDVLTLHIEFFRPCTTVSSTVKVTDLKLGKGSSFIQLDLFQTQNGKELKCCTSLATSTNFAIQIGPSASTQIPFAPALLPSPDLEKVDANRPDDNWIPSMLHGEVLPMLKDLTFLYPVNGQPTPGVIDYWCAFDRPERFSGAHLAVLSDLAPSASDTLLRTEGVFDAHKIYRIMDDVAQKTPGEKAIVRTSLKDAAQAHIWNTTLNLNFQFKRRVSDEMRWTFTRVTTRLLEGGRMDMDLVIHDEELVPVCLARQVMLVIDAGRRFDKSNVGKL</sequence>
<dbReference type="Proteomes" id="UP000244855">
    <property type="component" value="Unassembled WGS sequence"/>
</dbReference>
<dbReference type="AlphaFoldDB" id="A0A2V1DBM6"/>